<keyword evidence="1" id="KW-0808">Transferase</keyword>
<dbReference type="EC" id="2.8.1.7" evidence="1"/>
<accession>A0A0S3UG79</accession>
<organism evidence="1 2">
    <name type="scientific">Pseudomonas phage phiR18</name>
    <dbReference type="NCBI Taxonomy" id="1752027"/>
    <lineage>
        <taxon>Viruses</taxon>
        <taxon>Duplodnaviria</taxon>
        <taxon>Heunggongvirae</taxon>
        <taxon>Uroviricota</taxon>
        <taxon>Caudoviricetes</taxon>
        <taxon>Kochitakasuvirus</taxon>
        <taxon>Kochitakasuvirus R18</taxon>
    </lineage>
</organism>
<dbReference type="GeneID" id="40080241"/>
<sequence>MTSSRQLKFGSYISGTMRTQDLVPKFFEILMSVSTNAVYQIVLTRAFEDDISLPDHWLFEAITDEEWPHDDHGWWSSVEAAEMVDALINALQDFVPVGHYFGAHPGDGSDFGCWRFEDSHLFTVFVRQSNNEGTTYVESVWTSNATEAAEIILANCANAWERPASELRVLGIIASEAEIEVVEWNDEE</sequence>
<protein>
    <submittedName>
        <fullName evidence="1">Cysteine desulfurase, SufS subfamily</fullName>
        <ecNumber evidence="1">2.8.1.7</ecNumber>
    </submittedName>
</protein>
<name>A0A0S3UG79_9CAUD</name>
<evidence type="ECO:0000313" key="1">
    <source>
        <dbReference type="EMBL" id="BAU16375.1"/>
    </source>
</evidence>
<dbReference type="KEGG" id="vg:40080241"/>
<dbReference type="GO" id="GO:0031071">
    <property type="term" value="F:cysteine desulfurase activity"/>
    <property type="evidence" value="ECO:0007669"/>
    <property type="project" value="UniProtKB-EC"/>
</dbReference>
<reference evidence="1" key="1">
    <citation type="journal article" date="2016" name="Genome Announc.">
        <title>Complete Genome Sequences of Broad-Host-Range Pseudomonas aeruginosa Bacteriophages phiR18 and phiS12-1.</title>
        <authorList>
            <person name="Furusawa T."/>
            <person name="Iwano H."/>
            <person name="Higuchi H."/>
            <person name="Usui M."/>
            <person name="Maruyama F."/>
            <person name="Nakagawa I."/>
            <person name="Yokota H."/>
            <person name="Tamura Y."/>
        </authorList>
    </citation>
    <scope>NUCLEOTIDE SEQUENCE [LARGE SCALE GENOMIC DNA]</scope>
</reference>
<dbReference type="RefSeq" id="YP_009604347.1">
    <property type="nucleotide sequence ID" value="NC_041964.1"/>
</dbReference>
<evidence type="ECO:0000313" key="2">
    <source>
        <dbReference type="Proteomes" id="UP000221614"/>
    </source>
</evidence>
<proteinExistence type="predicted"/>
<dbReference type="Proteomes" id="UP000221614">
    <property type="component" value="Segment"/>
</dbReference>
<keyword evidence="2" id="KW-1185">Reference proteome</keyword>
<dbReference type="EMBL" id="LC102729">
    <property type="protein sequence ID" value="BAU16375.1"/>
    <property type="molecule type" value="Genomic_DNA"/>
</dbReference>